<evidence type="ECO:0000313" key="2">
    <source>
        <dbReference type="EMBL" id="JAE31672.1"/>
    </source>
</evidence>
<proteinExistence type="predicted"/>
<dbReference type="AlphaFoldDB" id="A0A0A9H4K7"/>
<feature type="region of interest" description="Disordered" evidence="1">
    <location>
        <begin position="1"/>
        <end position="23"/>
    </location>
</feature>
<name>A0A0A9H4K7_ARUDO</name>
<accession>A0A0A9H4K7</accession>
<organism evidence="2">
    <name type="scientific">Arundo donax</name>
    <name type="common">Giant reed</name>
    <name type="synonym">Donax arundinaceus</name>
    <dbReference type="NCBI Taxonomy" id="35708"/>
    <lineage>
        <taxon>Eukaryota</taxon>
        <taxon>Viridiplantae</taxon>
        <taxon>Streptophyta</taxon>
        <taxon>Embryophyta</taxon>
        <taxon>Tracheophyta</taxon>
        <taxon>Spermatophyta</taxon>
        <taxon>Magnoliopsida</taxon>
        <taxon>Liliopsida</taxon>
        <taxon>Poales</taxon>
        <taxon>Poaceae</taxon>
        <taxon>PACMAD clade</taxon>
        <taxon>Arundinoideae</taxon>
        <taxon>Arundineae</taxon>
        <taxon>Arundo</taxon>
    </lineage>
</organism>
<protein>
    <submittedName>
        <fullName evidence="2">Uncharacterized protein</fullName>
    </submittedName>
</protein>
<sequence>MAAGDAEFRRRRSTAAATAKATIANDMPMPMRFRMLIPRSPPVARRRYGTRTLS</sequence>
<evidence type="ECO:0000256" key="1">
    <source>
        <dbReference type="SAM" id="MobiDB-lite"/>
    </source>
</evidence>
<feature type="compositionally biased region" description="Low complexity" evidence="1">
    <location>
        <begin position="14"/>
        <end position="23"/>
    </location>
</feature>
<reference evidence="2" key="2">
    <citation type="journal article" date="2015" name="Data Brief">
        <title>Shoot transcriptome of the giant reed, Arundo donax.</title>
        <authorList>
            <person name="Barrero R.A."/>
            <person name="Guerrero F.D."/>
            <person name="Moolhuijzen P."/>
            <person name="Goolsby J.A."/>
            <person name="Tidwell J."/>
            <person name="Bellgard S.E."/>
            <person name="Bellgard M.I."/>
        </authorList>
    </citation>
    <scope>NUCLEOTIDE SEQUENCE</scope>
    <source>
        <tissue evidence="2">Shoot tissue taken approximately 20 cm above the soil surface</tissue>
    </source>
</reference>
<dbReference type="EMBL" id="GBRH01166224">
    <property type="protein sequence ID" value="JAE31672.1"/>
    <property type="molecule type" value="Transcribed_RNA"/>
</dbReference>
<reference evidence="2" key="1">
    <citation type="submission" date="2014-09" db="EMBL/GenBank/DDBJ databases">
        <authorList>
            <person name="Magalhaes I.L.F."/>
            <person name="Oliveira U."/>
            <person name="Santos F.R."/>
            <person name="Vidigal T.H.D.A."/>
            <person name="Brescovit A.D."/>
            <person name="Santos A.J."/>
        </authorList>
    </citation>
    <scope>NUCLEOTIDE SEQUENCE</scope>
    <source>
        <tissue evidence="2">Shoot tissue taken approximately 20 cm above the soil surface</tissue>
    </source>
</reference>